<comment type="caution">
    <text evidence="7">The sequence shown here is derived from an EMBL/GenBank/DDBJ whole genome shotgun (WGS) entry which is preliminary data.</text>
</comment>
<evidence type="ECO:0000313" key="8">
    <source>
        <dbReference type="EMBL" id="PQM48459.1"/>
    </source>
</evidence>
<evidence type="ECO:0000256" key="1">
    <source>
        <dbReference type="ARBA" id="ARBA00004496"/>
    </source>
</evidence>
<evidence type="ECO:0000313" key="7">
    <source>
        <dbReference type="EMBL" id="OHU97100.1"/>
    </source>
</evidence>
<feature type="domain" description="AAA+ ATPase" evidence="6">
    <location>
        <begin position="349"/>
        <end position="520"/>
    </location>
</feature>
<dbReference type="Proteomes" id="UP000179734">
    <property type="component" value="Unassembled WGS sequence"/>
</dbReference>
<comment type="similarity">
    <text evidence="2">Belongs to the CbxX/CfxQ family.</text>
</comment>
<proteinExistence type="inferred from homology"/>
<dbReference type="InterPro" id="IPR023835">
    <property type="entry name" value="T7SS_EccA"/>
</dbReference>
<dbReference type="SUPFAM" id="SSF48452">
    <property type="entry name" value="TPR-like"/>
    <property type="match status" value="1"/>
</dbReference>
<dbReference type="Gene3D" id="1.25.40.10">
    <property type="entry name" value="Tetratricopeptide repeat domain"/>
    <property type="match status" value="1"/>
</dbReference>
<keyword evidence="3" id="KW-0963">Cytoplasm</keyword>
<dbReference type="InterPro" id="IPR003959">
    <property type="entry name" value="ATPase_AAA_core"/>
</dbReference>
<accession>A0A1S1NBY2</accession>
<evidence type="ECO:0000259" key="6">
    <source>
        <dbReference type="SMART" id="SM00382"/>
    </source>
</evidence>
<dbReference type="FunFam" id="3.40.50.300:FF:001169">
    <property type="entry name" value="Type VII secretion AAA-ATPase EccA"/>
    <property type="match status" value="1"/>
</dbReference>
<dbReference type="SMART" id="SM00382">
    <property type="entry name" value="AAA"/>
    <property type="match status" value="1"/>
</dbReference>
<dbReference type="PRINTS" id="PR00819">
    <property type="entry name" value="CBXCFQXSUPER"/>
</dbReference>
<reference evidence="7 9" key="1">
    <citation type="submission" date="2016-10" db="EMBL/GenBank/DDBJ databases">
        <title>Genome sequence of Mycobacterium talmonii.</title>
        <authorList>
            <person name="Greninger A.L."/>
            <person name="Elliott B."/>
            <person name="Vasireddy S."/>
            <person name="Vasireddy R."/>
        </authorList>
    </citation>
    <scope>NUCLEOTIDE SEQUENCE [LARGE SCALE GENOMIC DNA]</scope>
    <source>
        <strain evidence="7">MO-5499</strain>
        <strain evidence="9">NE-TNMC-100812</strain>
    </source>
</reference>
<dbReference type="InterPro" id="IPR027417">
    <property type="entry name" value="P-loop_NTPase"/>
</dbReference>
<dbReference type="EMBL" id="MLQM01000169">
    <property type="protein sequence ID" value="OHU97100.1"/>
    <property type="molecule type" value="Genomic_DNA"/>
</dbReference>
<gene>
    <name evidence="8" type="primary">eccA5</name>
    <name evidence="7" type="ORF">BKN37_22175</name>
    <name evidence="8" type="ORF">C1Y40_01325</name>
</gene>
<dbReference type="InterPro" id="IPR050773">
    <property type="entry name" value="CbxX/CfxQ_RuBisCO_ESX"/>
</dbReference>
<evidence type="ECO:0000256" key="3">
    <source>
        <dbReference type="ARBA" id="ARBA00022490"/>
    </source>
</evidence>
<dbReference type="GO" id="GO:0005737">
    <property type="term" value="C:cytoplasm"/>
    <property type="evidence" value="ECO:0007669"/>
    <property type="project" value="UniProtKB-SubCell"/>
</dbReference>
<dbReference type="Gene3D" id="3.40.50.300">
    <property type="entry name" value="P-loop containing nucleotide triphosphate hydrolases"/>
    <property type="match status" value="1"/>
</dbReference>
<evidence type="ECO:0000313" key="9">
    <source>
        <dbReference type="Proteomes" id="UP000179734"/>
    </source>
</evidence>
<dbReference type="CDD" id="cd19481">
    <property type="entry name" value="RecA-like_protease"/>
    <property type="match status" value="1"/>
</dbReference>
<dbReference type="InterPro" id="IPR049078">
    <property type="entry name" value="T7SS_EccA1-like_N"/>
</dbReference>
<reference evidence="8 10" key="2">
    <citation type="journal article" date="2017" name="Int. J. Syst. Evol. Microbiol.">
        <title>Mycobacterium talmoniae sp. nov., a slowly growing mycobacterium isolated from human respiratory samples.</title>
        <authorList>
            <person name="Davidson R.M."/>
            <person name="DeGroote M.A."/>
            <person name="Marola J.L."/>
            <person name="Buss S."/>
            <person name="Jones V."/>
            <person name="McNeil M.R."/>
            <person name="Freifeld A.G."/>
            <person name="Elaine Epperson L."/>
            <person name="Hasan N.A."/>
            <person name="Jackson M."/>
            <person name="Iwen P.C."/>
            <person name="Salfinger M."/>
            <person name="Strong M."/>
        </authorList>
    </citation>
    <scope>NUCLEOTIDE SEQUENCE [LARGE SCALE GENOMIC DNA]</scope>
    <source>
        <strain evidence="8 10">ATCC BAA-2683</strain>
    </source>
</reference>
<dbReference type="AlphaFoldDB" id="A0A1S1NBY2"/>
<sequence>MSSPQMATVDARNAMVAGLLASGISVNGLQPSRNPQVAKQMFTTATTIDPGMCDGWLARILAGEQGVDVLAGAWAAVRTFGWETRRLGLSDVEFRPEASDGLFLRLAITSVDTLAAGYAAALTEEKRYAEAAQLLDGVDPRSPFDAEVVNYVRGVLYFRTGRWPDVLTQFPPAKQWRYPELRAAAAAMATTALASLGVFEEACRRAEEATAGDLVPAAANVATYTKGMCLRHLGRDDEATEALRQVYSRDAKFAPAREALDNPDYRLVLTDPETIEARTDPWDPDSAPTRAQTEAARHAEEAKKYLAEGDAELNAMLGMAAAKREIKLIKSTTKVNLAREKMGLPVPVSSRHTLLLGPPGTGKTTVARAFAKQLCGLTVLRKPLVVETSRSKLLGRYMADAEKNTEEMLEQALGGAVFFDEMHNLHEAGYQQGDAYGNAIINTLLLYMENHRDELVVFGAGYAKAMEKMLEVNQGLRRRFSTVIEFFSYTPPELIALTQLMGTENEDVITDEAVEVLLPSYTKFYNDENISADGDLIRGIDVLGNAGFVRNVVEKARDHRSFRLDDEDLDAVLASDLTEFSEDQLVRFKELTREDLAEGLSAAVAEKNPD</sequence>
<dbReference type="SUPFAM" id="SSF52540">
    <property type="entry name" value="P-loop containing nucleoside triphosphate hydrolases"/>
    <property type="match status" value="1"/>
</dbReference>
<keyword evidence="5" id="KW-0067">ATP-binding</keyword>
<dbReference type="EMBL" id="PPEA01000190">
    <property type="protein sequence ID" value="PQM48459.1"/>
    <property type="molecule type" value="Genomic_DNA"/>
</dbReference>
<reference evidence="8" key="3">
    <citation type="submission" date="2018-01" db="EMBL/GenBank/DDBJ databases">
        <authorList>
            <person name="Gaut B.S."/>
            <person name="Morton B.R."/>
            <person name="Clegg M.T."/>
            <person name="Duvall M.R."/>
        </authorList>
    </citation>
    <scope>NUCLEOTIDE SEQUENCE</scope>
    <source>
        <strain evidence="8">ATCC BAA-2683</strain>
    </source>
</reference>
<name>A0A1S1NBY2_9MYCO</name>
<dbReference type="Proteomes" id="UP000238296">
    <property type="component" value="Unassembled WGS sequence"/>
</dbReference>
<evidence type="ECO:0000256" key="2">
    <source>
        <dbReference type="ARBA" id="ARBA00010378"/>
    </source>
</evidence>
<protein>
    <submittedName>
        <fullName evidence="8">ESX-5 secretion system protein EccA5</fullName>
    </submittedName>
    <submittedName>
        <fullName evidence="7">Type VII secretion AAA-ATPase EccA</fullName>
    </submittedName>
</protein>
<organism evidence="7 9">
    <name type="scientific">Mycobacterium talmoniae</name>
    <dbReference type="NCBI Taxonomy" id="1858794"/>
    <lineage>
        <taxon>Bacteria</taxon>
        <taxon>Bacillati</taxon>
        <taxon>Actinomycetota</taxon>
        <taxon>Actinomycetes</taxon>
        <taxon>Mycobacteriales</taxon>
        <taxon>Mycobacteriaceae</taxon>
        <taxon>Mycobacterium</taxon>
    </lineage>
</organism>
<dbReference type="GO" id="GO:0016887">
    <property type="term" value="F:ATP hydrolysis activity"/>
    <property type="evidence" value="ECO:0007669"/>
    <property type="project" value="InterPro"/>
</dbReference>
<keyword evidence="9" id="KW-1185">Reference proteome</keyword>
<dbReference type="InterPro" id="IPR000641">
    <property type="entry name" value="CbxX/CfxQ"/>
</dbReference>
<comment type="subcellular location">
    <subcellularLocation>
        <location evidence="1">Cytoplasm</location>
    </subcellularLocation>
</comment>
<dbReference type="Pfam" id="PF00004">
    <property type="entry name" value="AAA"/>
    <property type="match status" value="1"/>
</dbReference>
<evidence type="ECO:0000313" key="10">
    <source>
        <dbReference type="Proteomes" id="UP000238296"/>
    </source>
</evidence>
<dbReference type="InterPro" id="IPR011990">
    <property type="entry name" value="TPR-like_helical_dom_sf"/>
</dbReference>
<dbReference type="PANTHER" id="PTHR43392">
    <property type="entry name" value="AAA-TYPE ATPASE FAMILY PROTEIN / ANKYRIN REPEAT FAMILY PROTEIN"/>
    <property type="match status" value="1"/>
</dbReference>
<evidence type="ECO:0000256" key="5">
    <source>
        <dbReference type="ARBA" id="ARBA00022840"/>
    </source>
</evidence>
<dbReference type="Gene3D" id="1.10.8.60">
    <property type="match status" value="1"/>
</dbReference>
<evidence type="ECO:0000256" key="4">
    <source>
        <dbReference type="ARBA" id="ARBA00022741"/>
    </source>
</evidence>
<dbReference type="Pfam" id="PF21545">
    <property type="entry name" value="T7SS_EccA1_N"/>
    <property type="match status" value="1"/>
</dbReference>
<dbReference type="InterPro" id="IPR003593">
    <property type="entry name" value="AAA+_ATPase"/>
</dbReference>
<dbReference type="NCBIfam" id="TIGR03922">
    <property type="entry name" value="T7SS_EccA"/>
    <property type="match status" value="1"/>
</dbReference>
<dbReference type="PANTHER" id="PTHR43392:SF2">
    <property type="entry name" value="AAA-TYPE ATPASE FAMILY PROTEIN _ ANKYRIN REPEAT FAMILY PROTEIN"/>
    <property type="match status" value="1"/>
</dbReference>
<dbReference type="GO" id="GO:0005524">
    <property type="term" value="F:ATP binding"/>
    <property type="evidence" value="ECO:0007669"/>
    <property type="project" value="UniProtKB-KW"/>
</dbReference>
<keyword evidence="4" id="KW-0547">Nucleotide-binding</keyword>
<dbReference type="RefSeq" id="WP_071029110.1">
    <property type="nucleotide sequence ID" value="NZ_MLQM01000169.1"/>
</dbReference>